<reference evidence="1 2" key="1">
    <citation type="submission" date="2020-08" db="EMBL/GenBank/DDBJ databases">
        <title>Genomic Encyclopedia of Type Strains, Phase IV (KMG-IV): sequencing the most valuable type-strain genomes for metagenomic binning, comparative biology and taxonomic classification.</title>
        <authorList>
            <person name="Goeker M."/>
        </authorList>
    </citation>
    <scope>NUCLEOTIDE SEQUENCE [LARGE SCALE GENOMIC DNA]</scope>
    <source>
        <strain evidence="1 2">DSM 103336</strain>
    </source>
</reference>
<dbReference type="RefSeq" id="WP_157177575.1">
    <property type="nucleotide sequence ID" value="NZ_BMJP01000001.1"/>
</dbReference>
<accession>A0A7W9BR24</accession>
<organism evidence="1 2">
    <name type="scientific">Sphingomonas prati</name>
    <dbReference type="NCBI Taxonomy" id="1843237"/>
    <lineage>
        <taxon>Bacteria</taxon>
        <taxon>Pseudomonadati</taxon>
        <taxon>Pseudomonadota</taxon>
        <taxon>Alphaproteobacteria</taxon>
        <taxon>Sphingomonadales</taxon>
        <taxon>Sphingomonadaceae</taxon>
        <taxon>Sphingomonas</taxon>
    </lineage>
</organism>
<evidence type="ECO:0000313" key="1">
    <source>
        <dbReference type="EMBL" id="MBB5728557.1"/>
    </source>
</evidence>
<evidence type="ECO:0000313" key="2">
    <source>
        <dbReference type="Proteomes" id="UP000546701"/>
    </source>
</evidence>
<dbReference type="EMBL" id="JACIJR010000002">
    <property type="protein sequence ID" value="MBB5728557.1"/>
    <property type="molecule type" value="Genomic_DNA"/>
</dbReference>
<protein>
    <submittedName>
        <fullName evidence="1">Uncharacterized protein</fullName>
    </submittedName>
</protein>
<gene>
    <name evidence="1" type="ORF">FHS99_001027</name>
</gene>
<sequence length="74" mass="7712">MLHSLTFAFFTVILFASVAGCIAQLMASKTLILSALQLPPAAVSVAPVSAGVARVRVRYVASARRVTPSLRVAA</sequence>
<dbReference type="AlphaFoldDB" id="A0A7W9BR24"/>
<proteinExistence type="predicted"/>
<dbReference type="Proteomes" id="UP000546701">
    <property type="component" value="Unassembled WGS sequence"/>
</dbReference>
<keyword evidence="2" id="KW-1185">Reference proteome</keyword>
<comment type="caution">
    <text evidence="1">The sequence shown here is derived from an EMBL/GenBank/DDBJ whole genome shotgun (WGS) entry which is preliminary data.</text>
</comment>
<name>A0A7W9BR24_9SPHN</name>